<comment type="caution">
    <text evidence="1">The sequence shown here is derived from an EMBL/GenBank/DDBJ whole genome shotgun (WGS) entry which is preliminary data.</text>
</comment>
<sequence>GTQIPSTLLNNLQDMIIGGKTGPEVVAIPGSAGVPAGASPDPVNPSGDIFGSRWDITVGQFMEITFPVTVAPGDRITDFRGFGEILTAADQFSVQLLKRDASVATGSSIGVIIGTTNLSPTTVGFKKVGQAVSPAEVVVADTSYWIYMTVIGTAGAGGMRFYHAQYTRDRL</sequence>
<dbReference type="AlphaFoldDB" id="A0A0F9KY43"/>
<protein>
    <submittedName>
        <fullName evidence="1">Uncharacterized protein</fullName>
    </submittedName>
</protein>
<name>A0A0F9KY43_9ZZZZ</name>
<evidence type="ECO:0000313" key="1">
    <source>
        <dbReference type="EMBL" id="KKM87209.1"/>
    </source>
</evidence>
<dbReference type="EMBL" id="LAZR01007135">
    <property type="protein sequence ID" value="KKM87209.1"/>
    <property type="molecule type" value="Genomic_DNA"/>
</dbReference>
<gene>
    <name evidence="1" type="ORF">LCGC14_1271170</name>
</gene>
<reference evidence="1" key="1">
    <citation type="journal article" date="2015" name="Nature">
        <title>Complex archaea that bridge the gap between prokaryotes and eukaryotes.</title>
        <authorList>
            <person name="Spang A."/>
            <person name="Saw J.H."/>
            <person name="Jorgensen S.L."/>
            <person name="Zaremba-Niedzwiedzka K."/>
            <person name="Martijn J."/>
            <person name="Lind A.E."/>
            <person name="van Eijk R."/>
            <person name="Schleper C."/>
            <person name="Guy L."/>
            <person name="Ettema T.J."/>
        </authorList>
    </citation>
    <scope>NUCLEOTIDE SEQUENCE</scope>
</reference>
<accession>A0A0F9KY43</accession>
<organism evidence="1">
    <name type="scientific">marine sediment metagenome</name>
    <dbReference type="NCBI Taxonomy" id="412755"/>
    <lineage>
        <taxon>unclassified sequences</taxon>
        <taxon>metagenomes</taxon>
        <taxon>ecological metagenomes</taxon>
    </lineage>
</organism>
<proteinExistence type="predicted"/>
<feature type="non-terminal residue" evidence="1">
    <location>
        <position position="1"/>
    </location>
</feature>